<dbReference type="SUPFAM" id="SSF52096">
    <property type="entry name" value="ClpP/crotonase"/>
    <property type="match status" value="1"/>
</dbReference>
<dbReference type="NCBIfam" id="NF004517">
    <property type="entry name" value="PRK05862.1"/>
    <property type="match status" value="1"/>
</dbReference>
<dbReference type="PANTHER" id="PTHR11941">
    <property type="entry name" value="ENOYL-COA HYDRATASE-RELATED"/>
    <property type="match status" value="1"/>
</dbReference>
<dbReference type="FunFam" id="1.10.12.10:FF:000001">
    <property type="entry name" value="Probable enoyl-CoA hydratase, mitochondrial"/>
    <property type="match status" value="1"/>
</dbReference>
<evidence type="ECO:0000313" key="11">
    <source>
        <dbReference type="Proteomes" id="UP000237925"/>
    </source>
</evidence>
<dbReference type="Proteomes" id="UP000237925">
    <property type="component" value="Chromosome"/>
</dbReference>
<comment type="catalytic activity">
    <reaction evidence="7">
        <text>a (3S)-3-hydroxyacyl-CoA = a (2E)-enoyl-CoA + H2O</text>
        <dbReference type="Rhea" id="RHEA:16105"/>
        <dbReference type="ChEBI" id="CHEBI:15377"/>
        <dbReference type="ChEBI" id="CHEBI:57318"/>
        <dbReference type="ChEBI" id="CHEBI:58856"/>
        <dbReference type="EC" id="4.2.1.17"/>
    </reaction>
</comment>
<reference evidence="10 11" key="1">
    <citation type="submission" date="2018-03" db="EMBL/GenBank/DDBJ databases">
        <title>Genome sequencing of Melaminivora sp.</title>
        <authorList>
            <person name="Kim S.-J."/>
            <person name="Heo J."/>
            <person name="Ahn J.-H."/>
            <person name="Kwon S.-W."/>
        </authorList>
    </citation>
    <scope>NUCLEOTIDE SEQUENCE [LARGE SCALE GENOMIC DNA]</scope>
    <source>
        <strain evidence="10 11">SC2-9</strain>
    </source>
</reference>
<dbReference type="InterPro" id="IPR001753">
    <property type="entry name" value="Enoyl-CoA_hydra/iso"/>
</dbReference>
<organism evidence="10 11">
    <name type="scientific">Melaminivora suipulveris</name>
    <dbReference type="NCBI Taxonomy" id="2109913"/>
    <lineage>
        <taxon>Bacteria</taxon>
        <taxon>Pseudomonadati</taxon>
        <taxon>Pseudomonadota</taxon>
        <taxon>Betaproteobacteria</taxon>
        <taxon>Burkholderiales</taxon>
        <taxon>Comamonadaceae</taxon>
        <taxon>Melaminivora</taxon>
    </lineage>
</organism>
<dbReference type="GO" id="GO:0004300">
    <property type="term" value="F:enoyl-CoA hydratase activity"/>
    <property type="evidence" value="ECO:0007669"/>
    <property type="project" value="UniProtKB-EC"/>
</dbReference>
<dbReference type="OrthoDB" id="9775794at2"/>
<evidence type="ECO:0000313" key="10">
    <source>
        <dbReference type="EMBL" id="AVO49898.1"/>
    </source>
</evidence>
<dbReference type="Pfam" id="PF00378">
    <property type="entry name" value="ECH_1"/>
    <property type="match status" value="1"/>
</dbReference>
<dbReference type="Gene3D" id="3.90.226.10">
    <property type="entry name" value="2-enoyl-CoA Hydratase, Chain A, domain 1"/>
    <property type="match status" value="1"/>
</dbReference>
<proteinExistence type="inferred from homology"/>
<dbReference type="KEGG" id="mela:C6568_12030"/>
<comment type="function">
    <text evidence="1">Could possibly oxidize fatty acids using specific components.</text>
</comment>
<evidence type="ECO:0000256" key="4">
    <source>
        <dbReference type="ARBA" id="ARBA00022832"/>
    </source>
</evidence>
<keyword evidence="4" id="KW-0276">Fatty acid metabolism</keyword>
<keyword evidence="6" id="KW-0456">Lyase</keyword>
<gene>
    <name evidence="10" type="ORF">C6568_12030</name>
</gene>
<dbReference type="EC" id="4.2.1.17" evidence="3"/>
<dbReference type="PROSITE" id="PS00166">
    <property type="entry name" value="ENOYL_COA_HYDRATASE"/>
    <property type="match status" value="1"/>
</dbReference>
<comment type="similarity">
    <text evidence="2 9">Belongs to the enoyl-CoA hydratase/isomerase family.</text>
</comment>
<sequence>MAYECIEVRTEADKVGVITLNRPKQLNALNDQLMDELGAALKAFDADEKIGCTIVTGSEKAFAAGADIGAMARYSFADAYKGDYITRNWEQIRAIRKPVIAAVSGYALGGGCELAMMCDFIIAADNAKFGQPEIKLGVIPGAGGTQRLPRAVGKSKAMDMALTARMMDATEAERAGLVSRVVPLDKLMEEAFAAAIVICGFSQVAVMAAKETVNRAFEGTLSDGLMFERRLFHALFATQDQKEGMDAFVNKRQANFTHQ</sequence>
<keyword evidence="5" id="KW-0443">Lipid metabolism</keyword>
<dbReference type="PANTHER" id="PTHR11941:SF54">
    <property type="entry name" value="ENOYL-COA HYDRATASE, MITOCHONDRIAL"/>
    <property type="match status" value="1"/>
</dbReference>
<comment type="catalytic activity">
    <reaction evidence="8">
        <text>a 4-saturated-(3S)-3-hydroxyacyl-CoA = a (3E)-enoyl-CoA + H2O</text>
        <dbReference type="Rhea" id="RHEA:20724"/>
        <dbReference type="ChEBI" id="CHEBI:15377"/>
        <dbReference type="ChEBI" id="CHEBI:58521"/>
        <dbReference type="ChEBI" id="CHEBI:137480"/>
        <dbReference type="EC" id="4.2.1.17"/>
    </reaction>
</comment>
<name>A0A2R3QDP4_9BURK</name>
<dbReference type="GO" id="GO:0006635">
    <property type="term" value="P:fatty acid beta-oxidation"/>
    <property type="evidence" value="ECO:0007669"/>
    <property type="project" value="TreeGrafter"/>
</dbReference>
<dbReference type="RefSeq" id="WP_106684327.1">
    <property type="nucleotide sequence ID" value="NZ_CP027667.1"/>
</dbReference>
<evidence type="ECO:0000256" key="8">
    <source>
        <dbReference type="ARBA" id="ARBA00023717"/>
    </source>
</evidence>
<dbReference type="FunFam" id="3.90.226.10:FF:000019">
    <property type="entry name" value="Enoyl-CoA hydratase, mitochondrial"/>
    <property type="match status" value="1"/>
</dbReference>
<dbReference type="InterPro" id="IPR029045">
    <property type="entry name" value="ClpP/crotonase-like_dom_sf"/>
</dbReference>
<keyword evidence="11" id="KW-1185">Reference proteome</keyword>
<dbReference type="AlphaFoldDB" id="A0A2R3QDP4"/>
<protein>
    <recommendedName>
        <fullName evidence="3">enoyl-CoA hydratase</fullName>
        <ecNumber evidence="3">4.2.1.17</ecNumber>
    </recommendedName>
</protein>
<dbReference type="EMBL" id="CP027667">
    <property type="protein sequence ID" value="AVO49898.1"/>
    <property type="molecule type" value="Genomic_DNA"/>
</dbReference>
<evidence type="ECO:0000256" key="2">
    <source>
        <dbReference type="ARBA" id="ARBA00005254"/>
    </source>
</evidence>
<evidence type="ECO:0000256" key="3">
    <source>
        <dbReference type="ARBA" id="ARBA00012076"/>
    </source>
</evidence>
<evidence type="ECO:0000256" key="7">
    <source>
        <dbReference type="ARBA" id="ARBA00023709"/>
    </source>
</evidence>
<evidence type="ECO:0000256" key="9">
    <source>
        <dbReference type="RuleBase" id="RU003707"/>
    </source>
</evidence>
<evidence type="ECO:0000256" key="6">
    <source>
        <dbReference type="ARBA" id="ARBA00023239"/>
    </source>
</evidence>
<evidence type="ECO:0000256" key="5">
    <source>
        <dbReference type="ARBA" id="ARBA00023098"/>
    </source>
</evidence>
<evidence type="ECO:0000256" key="1">
    <source>
        <dbReference type="ARBA" id="ARBA00002994"/>
    </source>
</evidence>
<accession>A0A2R3QDP4</accession>
<dbReference type="InterPro" id="IPR014748">
    <property type="entry name" value="Enoyl-CoA_hydra_C"/>
</dbReference>
<dbReference type="Gene3D" id="1.10.12.10">
    <property type="entry name" value="Lyase 2-enoyl-coa Hydratase, Chain A, domain 2"/>
    <property type="match status" value="1"/>
</dbReference>
<dbReference type="InterPro" id="IPR018376">
    <property type="entry name" value="Enoyl-CoA_hyd/isom_CS"/>
</dbReference>
<dbReference type="CDD" id="cd06558">
    <property type="entry name" value="crotonase-like"/>
    <property type="match status" value="1"/>
</dbReference>